<dbReference type="EMBL" id="FMUE01000002">
    <property type="protein sequence ID" value="SCX11540.1"/>
    <property type="molecule type" value="Genomic_DNA"/>
</dbReference>
<reference evidence="2 7" key="4">
    <citation type="journal article" date="2023" name="Phytobiomes J">
        <title>Deciphering the key players within the bacterial microbiota associated with aerial crown gall tumors on rhododendron: Insights into the gallobiome.</title>
        <authorList>
            <person name="Kuzmanovic N."/>
            <person name="Nesme J."/>
            <person name="Wolf J."/>
            <person name="Neumann-Schaal M."/>
            <person name="Petersen J."/>
            <person name="Fernandez-Gnecco G."/>
            <person name="Sproeer C."/>
            <person name="Bunk B."/>
            <person name="Overmann J."/>
            <person name="Sorensen S.J."/>
            <person name="Idczak E."/>
            <person name="Smalla K."/>
        </authorList>
    </citation>
    <scope>NUCLEOTIDE SEQUENCE [LARGE SCALE GENOMIC DNA]</scope>
    <source>
        <strain evidence="7">rho-14.1</strain>
        <strain evidence="2">Rho-14.1</strain>
    </source>
</reference>
<dbReference type="AlphaFoldDB" id="A0A1R3TH58"/>
<evidence type="ECO:0000313" key="7">
    <source>
        <dbReference type="Proteomes" id="UP001277561"/>
    </source>
</evidence>
<dbReference type="EMBL" id="NXEJ01000008">
    <property type="protein sequence ID" value="POO50627.1"/>
    <property type="molecule type" value="Genomic_DNA"/>
</dbReference>
<name>A0A1R3TH58_9HYPH</name>
<accession>A0A1R3TH58</accession>
<dbReference type="Proteomes" id="UP000187891">
    <property type="component" value="Unassembled WGS sequence"/>
</dbReference>
<dbReference type="Proteomes" id="UP000237447">
    <property type="component" value="Unassembled WGS sequence"/>
</dbReference>
<dbReference type="SUPFAM" id="SSF53850">
    <property type="entry name" value="Periplasmic binding protein-like II"/>
    <property type="match status" value="1"/>
</dbReference>
<evidence type="ECO:0000313" key="2">
    <source>
        <dbReference type="EMBL" id="MDX8328813.1"/>
    </source>
</evidence>
<keyword evidence="4" id="KW-0378">Hydrolase</keyword>
<dbReference type="STRING" id="1907666.DSM25559_1028"/>
<dbReference type="PANTHER" id="PTHR30024">
    <property type="entry name" value="ALIPHATIC SULFONATES-BINDING PROTEIN-RELATED"/>
    <property type="match status" value="1"/>
</dbReference>
<evidence type="ECO:0000313" key="3">
    <source>
        <dbReference type="EMBL" id="POO50627.1"/>
    </source>
</evidence>
<gene>
    <name evidence="4" type="primary">soxB_2</name>
    <name evidence="3" type="ORF">CPJ18_18010</name>
    <name evidence="4" type="ORF">DSM25559_1028</name>
    <name evidence="2" type="ORF">RMS29_06200</name>
</gene>
<reference evidence="4" key="2">
    <citation type="submission" date="2016-10" db="EMBL/GenBank/DDBJ databases">
        <authorList>
            <person name="de Groot N.N."/>
        </authorList>
    </citation>
    <scope>NUCLEOTIDE SEQUENCE [LARGE SCALE GENOMIC DNA]</scope>
    <source>
        <strain evidence="4">DSM25559</strain>
    </source>
</reference>
<accession>A0A2S4EAP6</accession>
<dbReference type="Gene3D" id="3.40.190.10">
    <property type="entry name" value="Periplasmic binding protein-like II"/>
    <property type="match status" value="1"/>
</dbReference>
<dbReference type="RefSeq" id="WP_077118618.1">
    <property type="nucleotide sequence ID" value="NZ_CP192765.1"/>
</dbReference>
<evidence type="ECO:0000259" key="1">
    <source>
        <dbReference type="Pfam" id="PF09084"/>
    </source>
</evidence>
<dbReference type="EC" id="3.13.1.3" evidence="4"/>
<sequence length="344" mass="37777">MTTPLSEIWYTRCPVPTPVGLAAQLGYLEQTFAEVGVALKSIIDSPDRAIRQSHFNHTLEWSFRHGGNVPPIRARSEGRNTRLVGITWTDEFQAIITLPQTGIRSVKDLVGRRFGVPRRPEGIVDFMAATALKGLVSALSLEGLKSDDVELVDIHIKDSILASQEGPSLFGLKRRQSFGEEVAALLRGDVDAIFVKGTAGVSVANLIGAVQVVEFGFHPDPKIRINSGSPRVLTVDARLADERPDLVERLIAVIRRASDWAEQHPEETRRFIAREAGASEEQVLAANGADVHRHLGISLDAELVAAVGHYKDFLHEWGFLENDFDVAEWVDARFIDAAAKRAVA</sequence>
<dbReference type="GeneID" id="86881215"/>
<evidence type="ECO:0000313" key="6">
    <source>
        <dbReference type="Proteomes" id="UP000237447"/>
    </source>
</evidence>
<evidence type="ECO:0000313" key="5">
    <source>
        <dbReference type="Proteomes" id="UP000187891"/>
    </source>
</evidence>
<evidence type="ECO:0000313" key="4">
    <source>
        <dbReference type="EMBL" id="SCX11540.1"/>
    </source>
</evidence>
<reference evidence="5" key="1">
    <citation type="submission" date="2016-10" db="EMBL/GenBank/DDBJ databases">
        <authorList>
            <person name="Wibberg D."/>
        </authorList>
    </citation>
    <scope>NUCLEOTIDE SEQUENCE [LARGE SCALE GENOMIC DNA]</scope>
</reference>
<dbReference type="GO" id="GO:0018740">
    <property type="term" value="F:2'-hydroxybiphenyl-2-sulfinate desulfinase activity"/>
    <property type="evidence" value="ECO:0007669"/>
    <property type="project" value="UniProtKB-EC"/>
</dbReference>
<dbReference type="InterPro" id="IPR015168">
    <property type="entry name" value="SsuA/THI5"/>
</dbReference>
<feature type="domain" description="SsuA/THI5-like" evidence="1">
    <location>
        <begin position="18"/>
        <end position="157"/>
    </location>
</feature>
<proteinExistence type="predicted"/>
<dbReference type="Gene3D" id="3.40.190.270">
    <property type="match status" value="1"/>
</dbReference>
<keyword evidence="7" id="KW-1185">Reference proteome</keyword>
<dbReference type="Pfam" id="PF09084">
    <property type="entry name" value="NMT1"/>
    <property type="match status" value="1"/>
</dbReference>
<dbReference type="Proteomes" id="UP001277561">
    <property type="component" value="Unassembled WGS sequence"/>
</dbReference>
<dbReference type="EMBL" id="JAVRAD010000002">
    <property type="protein sequence ID" value="MDX8328813.1"/>
    <property type="molecule type" value="Genomic_DNA"/>
</dbReference>
<organism evidence="4 5">
    <name type="scientific">Agrobacterium rosae</name>
    <dbReference type="NCBI Taxonomy" id="1972867"/>
    <lineage>
        <taxon>Bacteria</taxon>
        <taxon>Pseudomonadati</taxon>
        <taxon>Pseudomonadota</taxon>
        <taxon>Alphaproteobacteria</taxon>
        <taxon>Hyphomicrobiales</taxon>
        <taxon>Rhizobiaceae</taxon>
        <taxon>Rhizobium/Agrobacterium group</taxon>
        <taxon>Agrobacterium</taxon>
    </lineage>
</organism>
<reference evidence="3 6" key="3">
    <citation type="journal article" date="2018" name="Syst. Appl. Microbiol.">
        <title>Agrobacterium rosae sp. nov., isolated from galls on different agricultural crops.</title>
        <authorList>
            <person name="Kuzmanovic N."/>
            <person name="Pulawska J."/>
            <person name="Smalla K."/>
            <person name="Nesme X."/>
        </authorList>
    </citation>
    <scope>NUCLEOTIDE SEQUENCE [LARGE SCALE GENOMIC DNA]</scope>
    <source>
        <strain evidence="3 6">NCPPB 1650</strain>
    </source>
</reference>
<protein>
    <submittedName>
        <fullName evidence="4">2'-hydroxybiphenyl-2-sulfinate desulfinase</fullName>
        <ecNumber evidence="4">3.13.1.3</ecNumber>
    </submittedName>
    <submittedName>
        <fullName evidence="2">ABC transporter substrate-binding protein</fullName>
    </submittedName>
    <submittedName>
        <fullName evidence="3">Desulfurase</fullName>
    </submittedName>
</protein>